<feature type="chain" id="PRO_5021329374" evidence="1">
    <location>
        <begin position="31"/>
        <end position="244"/>
    </location>
</feature>
<organism evidence="2 3">
    <name type="scientific">Zemynaea arenosa</name>
    <dbReference type="NCBI Taxonomy" id="2561931"/>
    <lineage>
        <taxon>Bacteria</taxon>
        <taxon>Pseudomonadati</taxon>
        <taxon>Pseudomonadota</taxon>
        <taxon>Betaproteobacteria</taxon>
        <taxon>Burkholderiales</taxon>
        <taxon>Oxalobacteraceae</taxon>
        <taxon>Telluria group</taxon>
        <taxon>Zemynaea</taxon>
    </lineage>
</organism>
<evidence type="ECO:0000256" key="1">
    <source>
        <dbReference type="SAM" id="SignalP"/>
    </source>
</evidence>
<evidence type="ECO:0000313" key="2">
    <source>
        <dbReference type="EMBL" id="TFW24702.1"/>
    </source>
</evidence>
<dbReference type="AlphaFoldDB" id="A0A4Y9SHR7"/>
<dbReference type="Gene3D" id="3.30.70.2970">
    <property type="entry name" value="Protein of unknown function (DUF541), domain 2"/>
    <property type="match status" value="1"/>
</dbReference>
<dbReference type="Pfam" id="PF04402">
    <property type="entry name" value="SIMPL"/>
    <property type="match status" value="1"/>
</dbReference>
<dbReference type="Proteomes" id="UP000298438">
    <property type="component" value="Unassembled WGS sequence"/>
</dbReference>
<evidence type="ECO:0000313" key="3">
    <source>
        <dbReference type="Proteomes" id="UP000298438"/>
    </source>
</evidence>
<dbReference type="EMBL" id="SPVF01000083">
    <property type="protein sequence ID" value="TFW24702.1"/>
    <property type="molecule type" value="Genomic_DNA"/>
</dbReference>
<proteinExistence type="predicted"/>
<dbReference type="InterPro" id="IPR052022">
    <property type="entry name" value="26kDa_periplasmic_antigen"/>
</dbReference>
<sequence length="244" mass="25849">MLRSHTTTGVPMKTRIAAALLTVSASLSQAAELPNYPFIHANGRAEISVASDEATLDFEIVASDANAETAAATVGTRAGEIKALAASIGIAADDVTIADPRRDVRKDGTGWDIKVGVRILVRDISVWAALVQPVLGMQNIEGLAVDFGSTQRHQLEMQLLADAVQDAKVHAEALAKGAGRKVGAVAGISYAPVKNLSTSMGFVESDFRYTRDRAPASAPRPASEYLAVQAVKLQQQVDVVYRIK</sequence>
<keyword evidence="1" id="KW-0732">Signal</keyword>
<dbReference type="GO" id="GO:0006974">
    <property type="term" value="P:DNA damage response"/>
    <property type="evidence" value="ECO:0007669"/>
    <property type="project" value="TreeGrafter"/>
</dbReference>
<keyword evidence="3" id="KW-1185">Reference proteome</keyword>
<comment type="caution">
    <text evidence="2">The sequence shown here is derived from an EMBL/GenBank/DDBJ whole genome shotgun (WGS) entry which is preliminary data.</text>
</comment>
<protein>
    <submittedName>
        <fullName evidence="2">DUF541 domain-containing protein</fullName>
    </submittedName>
</protein>
<gene>
    <name evidence="2" type="ORF">E4L96_05930</name>
</gene>
<dbReference type="Gene3D" id="3.30.110.170">
    <property type="entry name" value="Protein of unknown function (DUF541), domain 1"/>
    <property type="match status" value="1"/>
</dbReference>
<reference evidence="2 3" key="1">
    <citation type="submission" date="2019-03" db="EMBL/GenBank/DDBJ databases">
        <title>Draft Genome Sequence of Massilia arenosa sp. nov., a Novel Massilia Species Isolated from a Sandy-loam Maize Soil.</title>
        <authorList>
            <person name="Raths R."/>
            <person name="Peta V."/>
            <person name="Bucking H."/>
        </authorList>
    </citation>
    <scope>NUCLEOTIDE SEQUENCE [LARGE SCALE GENOMIC DNA]</scope>
    <source>
        <strain evidence="2 3">MC02</strain>
    </source>
</reference>
<name>A0A4Y9SHR7_9BURK</name>
<dbReference type="PANTHER" id="PTHR34387:SF1">
    <property type="entry name" value="PERIPLASMIC IMMUNOGENIC PROTEIN"/>
    <property type="match status" value="1"/>
</dbReference>
<dbReference type="OrthoDB" id="8701624at2"/>
<feature type="signal peptide" evidence="1">
    <location>
        <begin position="1"/>
        <end position="30"/>
    </location>
</feature>
<dbReference type="PANTHER" id="PTHR34387">
    <property type="entry name" value="SLR1258 PROTEIN"/>
    <property type="match status" value="1"/>
</dbReference>
<accession>A0A4Y9SHR7</accession>
<dbReference type="InterPro" id="IPR007497">
    <property type="entry name" value="SIMPL/DUF541"/>
</dbReference>